<dbReference type="InterPro" id="IPR013784">
    <property type="entry name" value="Carb-bd-like_fold"/>
</dbReference>
<feature type="compositionally biased region" description="Polar residues" evidence="1">
    <location>
        <begin position="15"/>
        <end position="33"/>
    </location>
</feature>
<dbReference type="RefSeq" id="XP_005823293.1">
    <property type="nucleotide sequence ID" value="XM_005823236.1"/>
</dbReference>
<dbReference type="Pfam" id="PF00686">
    <property type="entry name" value="CBM_20"/>
    <property type="match status" value="1"/>
</dbReference>
<dbReference type="Pfam" id="PF02358">
    <property type="entry name" value="Trehalose_PPase"/>
    <property type="match status" value="1"/>
</dbReference>
<reference evidence="3 5" key="1">
    <citation type="journal article" date="2012" name="Nature">
        <title>Algal genomes reveal evolutionary mosaicism and the fate of nucleomorphs.</title>
        <authorList>
            <consortium name="DOE Joint Genome Institute"/>
            <person name="Curtis B.A."/>
            <person name="Tanifuji G."/>
            <person name="Burki F."/>
            <person name="Gruber A."/>
            <person name="Irimia M."/>
            <person name="Maruyama S."/>
            <person name="Arias M.C."/>
            <person name="Ball S.G."/>
            <person name="Gile G.H."/>
            <person name="Hirakawa Y."/>
            <person name="Hopkins J.F."/>
            <person name="Kuo A."/>
            <person name="Rensing S.A."/>
            <person name="Schmutz J."/>
            <person name="Symeonidi A."/>
            <person name="Elias M."/>
            <person name="Eveleigh R.J."/>
            <person name="Herman E.K."/>
            <person name="Klute M.J."/>
            <person name="Nakayama T."/>
            <person name="Obornik M."/>
            <person name="Reyes-Prieto A."/>
            <person name="Armbrust E.V."/>
            <person name="Aves S.J."/>
            <person name="Beiko R.G."/>
            <person name="Coutinho P."/>
            <person name="Dacks J.B."/>
            <person name="Durnford D.G."/>
            <person name="Fast N.M."/>
            <person name="Green B.R."/>
            <person name="Grisdale C.J."/>
            <person name="Hempel F."/>
            <person name="Henrissat B."/>
            <person name="Hoppner M.P."/>
            <person name="Ishida K."/>
            <person name="Kim E."/>
            <person name="Koreny L."/>
            <person name="Kroth P.G."/>
            <person name="Liu Y."/>
            <person name="Malik S.B."/>
            <person name="Maier U.G."/>
            <person name="McRose D."/>
            <person name="Mock T."/>
            <person name="Neilson J.A."/>
            <person name="Onodera N.T."/>
            <person name="Poole A.M."/>
            <person name="Pritham E.J."/>
            <person name="Richards T.A."/>
            <person name="Rocap G."/>
            <person name="Roy S.W."/>
            <person name="Sarai C."/>
            <person name="Schaack S."/>
            <person name="Shirato S."/>
            <person name="Slamovits C.H."/>
            <person name="Spencer D.F."/>
            <person name="Suzuki S."/>
            <person name="Worden A.Z."/>
            <person name="Zauner S."/>
            <person name="Barry K."/>
            <person name="Bell C."/>
            <person name="Bharti A.K."/>
            <person name="Crow J.A."/>
            <person name="Grimwood J."/>
            <person name="Kramer R."/>
            <person name="Lindquist E."/>
            <person name="Lucas S."/>
            <person name="Salamov A."/>
            <person name="McFadden G.I."/>
            <person name="Lane C.E."/>
            <person name="Keeling P.J."/>
            <person name="Gray M.W."/>
            <person name="Grigoriev I.V."/>
            <person name="Archibald J.M."/>
        </authorList>
    </citation>
    <scope>NUCLEOTIDE SEQUENCE</scope>
    <source>
        <strain evidence="3 5">CCMP2712</strain>
    </source>
</reference>
<dbReference type="InterPro" id="IPR013783">
    <property type="entry name" value="Ig-like_fold"/>
</dbReference>
<protein>
    <recommendedName>
        <fullName evidence="2">CBM20 domain-containing protein</fullName>
    </recommendedName>
</protein>
<proteinExistence type="predicted"/>
<dbReference type="SMART" id="SM01065">
    <property type="entry name" value="CBM_2"/>
    <property type="match status" value="1"/>
</dbReference>
<dbReference type="InterPro" id="IPR003337">
    <property type="entry name" value="Trehalose_PPase"/>
</dbReference>
<dbReference type="PaxDb" id="55529-EKX36313"/>
<dbReference type="GeneID" id="17293048"/>
<dbReference type="HOGENOM" id="CLU_002351_3_1_1"/>
<dbReference type="eggNOG" id="KOG1050">
    <property type="taxonomic scope" value="Eukaryota"/>
</dbReference>
<accession>L1IJ98</accession>
<evidence type="ECO:0000313" key="3">
    <source>
        <dbReference type="EMBL" id="EKX36313.1"/>
    </source>
</evidence>
<dbReference type="SUPFAM" id="SSF49452">
    <property type="entry name" value="Starch-binding domain-like"/>
    <property type="match status" value="1"/>
</dbReference>
<dbReference type="Pfam" id="PF00982">
    <property type="entry name" value="Glyco_transf_20"/>
    <property type="match status" value="1"/>
</dbReference>
<feature type="compositionally biased region" description="Basic and acidic residues" evidence="1">
    <location>
        <begin position="1"/>
        <end position="14"/>
    </location>
</feature>
<name>L1IJ98_GUITC</name>
<dbReference type="GO" id="GO:0004805">
    <property type="term" value="F:trehalose-phosphatase activity"/>
    <property type="evidence" value="ECO:0007669"/>
    <property type="project" value="TreeGrafter"/>
</dbReference>
<dbReference type="EMBL" id="JH993076">
    <property type="protein sequence ID" value="EKX36313.1"/>
    <property type="molecule type" value="Genomic_DNA"/>
</dbReference>
<dbReference type="PROSITE" id="PS51166">
    <property type="entry name" value="CBM20"/>
    <property type="match status" value="1"/>
</dbReference>
<gene>
    <name evidence="3" type="ORF">GUITHDRAFT_145880</name>
</gene>
<dbReference type="PANTHER" id="PTHR10788:SF94">
    <property type="entry name" value="ALPHA,ALPHA-TREHALOSE-PHOSPHATE SYNTHASE [UDP-FORMING] 5"/>
    <property type="match status" value="1"/>
</dbReference>
<feature type="domain" description="CBM20" evidence="2">
    <location>
        <begin position="93"/>
        <end position="201"/>
    </location>
</feature>
<dbReference type="NCBIfam" id="TIGR00685">
    <property type="entry name" value="T6PP"/>
    <property type="match status" value="1"/>
</dbReference>
<evidence type="ECO:0000259" key="2">
    <source>
        <dbReference type="PROSITE" id="PS51166"/>
    </source>
</evidence>
<keyword evidence="5" id="KW-1185">Reference proteome</keyword>
<dbReference type="GO" id="GO:2001070">
    <property type="term" value="F:starch binding"/>
    <property type="evidence" value="ECO:0007669"/>
    <property type="project" value="InterPro"/>
</dbReference>
<evidence type="ECO:0000313" key="5">
    <source>
        <dbReference type="Proteomes" id="UP000011087"/>
    </source>
</evidence>
<reference evidence="5" key="2">
    <citation type="submission" date="2012-11" db="EMBL/GenBank/DDBJ databases">
        <authorList>
            <person name="Kuo A."/>
            <person name="Curtis B.A."/>
            <person name="Tanifuji G."/>
            <person name="Burki F."/>
            <person name="Gruber A."/>
            <person name="Irimia M."/>
            <person name="Maruyama S."/>
            <person name="Arias M.C."/>
            <person name="Ball S.G."/>
            <person name="Gile G.H."/>
            <person name="Hirakawa Y."/>
            <person name="Hopkins J.F."/>
            <person name="Rensing S.A."/>
            <person name="Schmutz J."/>
            <person name="Symeonidi A."/>
            <person name="Elias M."/>
            <person name="Eveleigh R.J."/>
            <person name="Herman E.K."/>
            <person name="Klute M.J."/>
            <person name="Nakayama T."/>
            <person name="Obornik M."/>
            <person name="Reyes-Prieto A."/>
            <person name="Armbrust E.V."/>
            <person name="Aves S.J."/>
            <person name="Beiko R.G."/>
            <person name="Coutinho P."/>
            <person name="Dacks J.B."/>
            <person name="Durnford D.G."/>
            <person name="Fast N.M."/>
            <person name="Green B.R."/>
            <person name="Grisdale C."/>
            <person name="Hempe F."/>
            <person name="Henrissat B."/>
            <person name="Hoppner M.P."/>
            <person name="Ishida K.-I."/>
            <person name="Kim E."/>
            <person name="Koreny L."/>
            <person name="Kroth P.G."/>
            <person name="Liu Y."/>
            <person name="Malik S.-B."/>
            <person name="Maier U.G."/>
            <person name="McRose D."/>
            <person name="Mock T."/>
            <person name="Neilson J.A."/>
            <person name="Onodera N.T."/>
            <person name="Poole A.M."/>
            <person name="Pritham E.J."/>
            <person name="Richards T.A."/>
            <person name="Rocap G."/>
            <person name="Roy S.W."/>
            <person name="Sarai C."/>
            <person name="Schaack S."/>
            <person name="Shirato S."/>
            <person name="Slamovits C.H."/>
            <person name="Spencer D.F."/>
            <person name="Suzuki S."/>
            <person name="Worden A.Z."/>
            <person name="Zauner S."/>
            <person name="Barry K."/>
            <person name="Bell C."/>
            <person name="Bharti A.K."/>
            <person name="Crow J.A."/>
            <person name="Grimwood J."/>
            <person name="Kramer R."/>
            <person name="Lindquist E."/>
            <person name="Lucas S."/>
            <person name="Salamov A."/>
            <person name="McFadden G.I."/>
            <person name="Lane C.E."/>
            <person name="Keeling P.J."/>
            <person name="Gray M.W."/>
            <person name="Grigoriev I.V."/>
            <person name="Archibald J.M."/>
        </authorList>
    </citation>
    <scope>NUCLEOTIDE SEQUENCE</scope>
    <source>
        <strain evidence="5">CCMP2712</strain>
    </source>
</reference>
<feature type="region of interest" description="Disordered" evidence="1">
    <location>
        <begin position="1"/>
        <end position="76"/>
    </location>
</feature>
<dbReference type="EnsemblProtists" id="EKX36313">
    <property type="protein sequence ID" value="EKX36313"/>
    <property type="gene ID" value="GUITHDRAFT_145880"/>
</dbReference>
<dbReference type="KEGG" id="gtt:GUITHDRAFT_145880"/>
<sequence>MDRTLKRNSSHEKTLNSNPSSGGLPTIPSGGTLSSRTNSQSSIQSFTGNPGGSANDLSRPPVSATPKARLSRPSSREQILNEFKQGPDSQMLKLSSGSGRVVTNVEFQVTANTEVGDLVVVTGSSLELGSWEPRNGVVLSTDNHRYPMWSAIVDLPTGQTIEYKYSIIKQDGTVTWENDIENRMITPEGTSVVLDDGRFNSERARLLNKKKQSLEKGKKDLGKHFLELQANLDKSDTIYIITYRLPLSTHRDPVTGKYSFEWLSQLSDSKLREMDNTKVMRSMSRHATYVIENLRDLRSRCNVWYVGGLGIEVSEEDQEQVEKELAEKFQCIPVFLPRDMASEFEDFCHDILKPVFHFFHPTNRDMCCAFSAGAKWQLYNAVNLRYVTPVVQNFNDGDIVFVFDLELLMAPTLIGSRARTANVCFFFNTPFPSSEIFRTLPIRKQILNSLLNSNFIQFHDYNYTRHFLSCCSTLLGIEHRPTRGGLMLLVFNGHHCYIRACHVGIDAPTLCERLKEPQVSQELENWKAKFAESGKQVILCGYDDLEPLTGITLKLSAFRNILNGFPEYRKNLLLIQVAIPLHDSRGELMHKEYVNQVHAAAELIEKEYPGSLMLLTEKMPFGPRCALFAQCDALVMASVRHGLSLVPFEFVLCNEYGGKKGSLVVSEFAACSRVIPGAMRTNPFRDEDFAKAIVKCLRQPPHERQHYHLQQVDWCKTHTVERWAETILLDMKRVRESMILNGEDVKRAASCRVGLVKSTYKEISSNVLKADQVLMAYSEAKTRLLLIDVDLLIRPKEEMGDVSKDQCIRSLQQLVQESGNLVFLLSSETPENLLKWLGTAHAKAWEQMGLAAEDGYYYKWPGSPLQRWDVRMEVRADWKEVCRNVMEAYAERTTGTFIEGDKVASITWHYGSTNPEFGALQGKELLNHLEDTMAHLPVEVVMGKSFVRVRHEGVTKGAITKHLMSHITDRGGVDFILCLGDDRMDEGPPLSPR</sequence>
<organism evidence="3">
    <name type="scientific">Guillardia theta (strain CCMP2712)</name>
    <name type="common">Cryptophyte</name>
    <dbReference type="NCBI Taxonomy" id="905079"/>
    <lineage>
        <taxon>Eukaryota</taxon>
        <taxon>Cryptophyceae</taxon>
        <taxon>Pyrenomonadales</taxon>
        <taxon>Geminigeraceae</taxon>
        <taxon>Guillardia</taxon>
    </lineage>
</organism>
<dbReference type="OMA" id="HSMARIF"/>
<dbReference type="PANTHER" id="PTHR10788">
    <property type="entry name" value="TREHALOSE-6-PHOSPHATE SYNTHASE"/>
    <property type="match status" value="1"/>
</dbReference>
<dbReference type="OrthoDB" id="755951at2759"/>
<dbReference type="GO" id="GO:0005992">
    <property type="term" value="P:trehalose biosynthetic process"/>
    <property type="evidence" value="ECO:0007669"/>
    <property type="project" value="InterPro"/>
</dbReference>
<evidence type="ECO:0000256" key="1">
    <source>
        <dbReference type="SAM" id="MobiDB-lite"/>
    </source>
</evidence>
<dbReference type="GO" id="GO:0005829">
    <property type="term" value="C:cytosol"/>
    <property type="evidence" value="ECO:0007669"/>
    <property type="project" value="TreeGrafter"/>
</dbReference>
<dbReference type="STRING" id="905079.L1IJ98"/>
<dbReference type="InterPro" id="IPR002044">
    <property type="entry name" value="CBM20"/>
</dbReference>
<dbReference type="SUPFAM" id="SSF53756">
    <property type="entry name" value="UDP-Glycosyltransferase/glycogen phosphorylase"/>
    <property type="match status" value="1"/>
</dbReference>
<reference evidence="4" key="3">
    <citation type="submission" date="2015-06" db="UniProtKB">
        <authorList>
            <consortium name="EnsemblProtists"/>
        </authorList>
    </citation>
    <scope>IDENTIFICATION</scope>
</reference>
<dbReference type="InterPro" id="IPR001830">
    <property type="entry name" value="Glyco_trans_20"/>
</dbReference>
<dbReference type="AlphaFoldDB" id="L1IJ98"/>
<dbReference type="Gene3D" id="2.60.40.10">
    <property type="entry name" value="Immunoglobulins"/>
    <property type="match status" value="1"/>
</dbReference>
<feature type="compositionally biased region" description="Low complexity" evidence="1">
    <location>
        <begin position="34"/>
        <end position="45"/>
    </location>
</feature>
<dbReference type="Proteomes" id="UP000011087">
    <property type="component" value="Unassembled WGS sequence"/>
</dbReference>
<dbReference type="Gene3D" id="3.40.50.2000">
    <property type="entry name" value="Glycogen Phosphorylase B"/>
    <property type="match status" value="2"/>
</dbReference>
<dbReference type="SUPFAM" id="SSF56784">
    <property type="entry name" value="HAD-like"/>
    <property type="match status" value="1"/>
</dbReference>
<evidence type="ECO:0000313" key="4">
    <source>
        <dbReference type="EnsemblProtists" id="EKX36313"/>
    </source>
</evidence>
<dbReference type="InterPro" id="IPR036412">
    <property type="entry name" value="HAD-like_sf"/>
</dbReference>